<dbReference type="NCBIfam" id="TIGR02532">
    <property type="entry name" value="IV_pilin_GFxxxE"/>
    <property type="match status" value="1"/>
</dbReference>
<dbReference type="Gene3D" id="3.30.700.10">
    <property type="entry name" value="Glycoprotein, Type 4 Pilin"/>
    <property type="match status" value="1"/>
</dbReference>
<dbReference type="RefSeq" id="WP_280522361.1">
    <property type="nucleotide sequence ID" value="NZ_BMYN01000007.1"/>
</dbReference>
<keyword evidence="3" id="KW-1185">Reference proteome</keyword>
<feature type="transmembrane region" description="Helical" evidence="1">
    <location>
        <begin position="12"/>
        <end position="33"/>
    </location>
</feature>
<sequence>MMNAIQTKKEKGFTLIELVMVIVILGILAAFALPRFADLSGDAEEAALQGARGAVKSASSIAHSAWLANGQGATVTLEGVDITMTNGYPAADSGDADGGTADAVGIVEAAQLSSDDFTLTYTSDDNELEVASDNCSFTYTEATTNGEGDNVPPEISAVTCS</sequence>
<keyword evidence="1" id="KW-0812">Transmembrane</keyword>
<dbReference type="InterPro" id="IPR045584">
    <property type="entry name" value="Pilin-like"/>
</dbReference>
<dbReference type="EMBL" id="FOSC01000011">
    <property type="protein sequence ID" value="SFK16829.1"/>
    <property type="molecule type" value="Genomic_DNA"/>
</dbReference>
<dbReference type="Pfam" id="PF07963">
    <property type="entry name" value="N_methyl"/>
    <property type="match status" value="1"/>
</dbReference>
<organism evidence="2 3">
    <name type="scientific">Marinobacter persicus</name>
    <dbReference type="NCBI Taxonomy" id="930118"/>
    <lineage>
        <taxon>Bacteria</taxon>
        <taxon>Pseudomonadati</taxon>
        <taxon>Pseudomonadota</taxon>
        <taxon>Gammaproteobacteria</taxon>
        <taxon>Pseudomonadales</taxon>
        <taxon>Marinobacteraceae</taxon>
        <taxon>Marinobacter</taxon>
    </lineage>
</organism>
<accession>A0A1I3XBV2</accession>
<dbReference type="AlphaFoldDB" id="A0A1I3XBV2"/>
<evidence type="ECO:0000313" key="2">
    <source>
        <dbReference type="EMBL" id="SFK16829.1"/>
    </source>
</evidence>
<dbReference type="Proteomes" id="UP000199445">
    <property type="component" value="Unassembled WGS sequence"/>
</dbReference>
<proteinExistence type="predicted"/>
<keyword evidence="1" id="KW-0472">Membrane</keyword>
<dbReference type="SUPFAM" id="SSF54523">
    <property type="entry name" value="Pili subunits"/>
    <property type="match status" value="1"/>
</dbReference>
<dbReference type="PROSITE" id="PS00409">
    <property type="entry name" value="PROKAR_NTER_METHYL"/>
    <property type="match status" value="1"/>
</dbReference>
<dbReference type="InterPro" id="IPR012902">
    <property type="entry name" value="N_methyl_site"/>
</dbReference>
<name>A0A1I3XBV2_9GAMM</name>
<protein>
    <submittedName>
        <fullName evidence="2">MSHA pilin protein MshA</fullName>
    </submittedName>
</protein>
<gene>
    <name evidence="2" type="ORF">SAMN05216429_111119</name>
</gene>
<keyword evidence="1" id="KW-1133">Transmembrane helix</keyword>
<reference evidence="2 3" key="1">
    <citation type="submission" date="2016-10" db="EMBL/GenBank/DDBJ databases">
        <authorList>
            <person name="de Groot N.N."/>
        </authorList>
    </citation>
    <scope>NUCLEOTIDE SEQUENCE [LARGE SCALE GENOMIC DNA]</scope>
    <source>
        <strain evidence="2 3">IBRC-M 10445</strain>
    </source>
</reference>
<evidence type="ECO:0000313" key="3">
    <source>
        <dbReference type="Proteomes" id="UP000199445"/>
    </source>
</evidence>
<evidence type="ECO:0000256" key="1">
    <source>
        <dbReference type="SAM" id="Phobius"/>
    </source>
</evidence>